<dbReference type="InterPro" id="IPR027421">
    <property type="entry name" value="DNA_pol_lamdba_lyase_dom_sf"/>
</dbReference>
<comment type="caution">
    <text evidence="8">The sequence shown here is derived from an EMBL/GenBank/DDBJ whole genome shotgun (WGS) entry which is preliminary data.</text>
</comment>
<dbReference type="SMART" id="SM00481">
    <property type="entry name" value="POLIIIAc"/>
    <property type="match status" value="1"/>
</dbReference>
<dbReference type="GO" id="GO:0003677">
    <property type="term" value="F:DNA binding"/>
    <property type="evidence" value="ECO:0007669"/>
    <property type="project" value="InterPro"/>
</dbReference>
<dbReference type="InterPro" id="IPR022311">
    <property type="entry name" value="PolX-like"/>
</dbReference>
<dbReference type="GO" id="GO:0008270">
    <property type="term" value="F:zinc ion binding"/>
    <property type="evidence" value="ECO:0007669"/>
    <property type="project" value="TreeGrafter"/>
</dbReference>
<organism evidence="8 9">
    <name type="scientific">Flaviaesturariibacter aridisoli</name>
    <dbReference type="NCBI Taxonomy" id="2545761"/>
    <lineage>
        <taxon>Bacteria</taxon>
        <taxon>Pseudomonadati</taxon>
        <taxon>Bacteroidota</taxon>
        <taxon>Chitinophagia</taxon>
        <taxon>Chitinophagales</taxon>
        <taxon>Chitinophagaceae</taxon>
        <taxon>Flaviaestuariibacter</taxon>
    </lineage>
</organism>
<dbReference type="AlphaFoldDB" id="A0A4R4DWH0"/>
<dbReference type="SUPFAM" id="SSF47802">
    <property type="entry name" value="DNA polymerase beta, N-terminal domain-like"/>
    <property type="match status" value="1"/>
</dbReference>
<dbReference type="PANTHER" id="PTHR36928">
    <property type="entry name" value="PHOSPHATASE YCDX-RELATED"/>
    <property type="match status" value="1"/>
</dbReference>
<keyword evidence="8" id="KW-0269">Exonuclease</keyword>
<dbReference type="EC" id="2.7.7.7" evidence="1"/>
<dbReference type="RefSeq" id="WP_131852908.1">
    <property type="nucleotide sequence ID" value="NZ_SKFH01000028.1"/>
</dbReference>
<feature type="domain" description="DNA-directed DNA polymerase X" evidence="7">
    <location>
        <begin position="1"/>
        <end position="293"/>
    </location>
</feature>
<dbReference type="GO" id="GO:0006281">
    <property type="term" value="P:DNA repair"/>
    <property type="evidence" value="ECO:0007669"/>
    <property type="project" value="UniProtKB-KW"/>
</dbReference>
<evidence type="ECO:0000256" key="3">
    <source>
        <dbReference type="ARBA" id="ARBA00022932"/>
    </source>
</evidence>
<reference evidence="8 9" key="1">
    <citation type="submission" date="2019-03" db="EMBL/GenBank/DDBJ databases">
        <authorList>
            <person name="Kim M.K.M."/>
        </authorList>
    </citation>
    <scope>NUCLEOTIDE SEQUENCE [LARGE SCALE GENOMIC DNA]</scope>
    <source>
        <strain evidence="8 9">17J68-15</strain>
    </source>
</reference>
<keyword evidence="8" id="KW-0540">Nuclease</keyword>
<proteinExistence type="predicted"/>
<keyword evidence="3" id="KW-0239">DNA-directed DNA polymerase</keyword>
<dbReference type="InterPro" id="IPR043519">
    <property type="entry name" value="NT_sf"/>
</dbReference>
<dbReference type="InterPro" id="IPR003141">
    <property type="entry name" value="Pol/His_phosphatase_N"/>
</dbReference>
<evidence type="ECO:0000313" key="8">
    <source>
        <dbReference type="EMBL" id="TCZ68332.1"/>
    </source>
</evidence>
<dbReference type="GO" id="GO:0042578">
    <property type="term" value="F:phosphoric ester hydrolase activity"/>
    <property type="evidence" value="ECO:0007669"/>
    <property type="project" value="TreeGrafter"/>
</dbReference>
<dbReference type="Gene3D" id="1.10.150.20">
    <property type="entry name" value="5' to 3' exonuclease, C-terminal subdomain"/>
    <property type="match status" value="1"/>
</dbReference>
<protein>
    <recommendedName>
        <fullName evidence="1">DNA-directed DNA polymerase</fullName>
        <ecNumber evidence="1">2.7.7.7</ecNumber>
    </recommendedName>
</protein>
<evidence type="ECO:0000313" key="9">
    <source>
        <dbReference type="Proteomes" id="UP000295164"/>
    </source>
</evidence>
<evidence type="ECO:0000259" key="6">
    <source>
        <dbReference type="SMART" id="SM00481"/>
    </source>
</evidence>
<evidence type="ECO:0000256" key="5">
    <source>
        <dbReference type="ARBA" id="ARBA00049244"/>
    </source>
</evidence>
<dbReference type="CDD" id="cd07436">
    <property type="entry name" value="PHP_PolX"/>
    <property type="match status" value="1"/>
</dbReference>
<sequence length="553" mass="61310">MDNYAIAEQFSLLARLMDIHGDNPFKSKSYASAAFALEKLDVEVATLEPAAIPGLRGIGSSVAGKVQELIATGKLSTLDKLIAQTPPGVLEMLNIKGLGPKKIHTLWKELHIDTLNALQDACRNGRIAATKGFGDKTQEKILDAIHFHKQNAGKFLYAQVEAFAHALTARLSQRFPDNRHALTGAFRRQCEVINELEWVSTIDVKDAKRFFEVEAFSLVSESNEWVEFQSGEGLLLRLHFCATDDFGGTLFRTTGNDVFTFTWQSAGLPSKAAEEETLFESAGLPFIPPYLRETETVLARARAGALPEALQVEDIRGIIHAHSTWSDGAHTLEEMALELKARGFEYLVISDHSKAAYYANGLDEARIRAQHAEIDVLNEKLAPFKIYKSIECDILADGSLDYSNAVLATFDLVIASIHSNLDMPAEKAMMRLMGAINNPYVTIMGHLTGRLLARRKGYPVDHVAIIDACAERGVAIEINASPVRLDMDWRYVEYALEKGLLLSVNPDAHSFEDIGNLKYGVKVAQKGGLTKERNISSFTREEFEAFLNRRKIK</sequence>
<dbReference type="Pfam" id="PF14716">
    <property type="entry name" value="HHH_8"/>
    <property type="match status" value="1"/>
</dbReference>
<dbReference type="SMART" id="SM00483">
    <property type="entry name" value="POLXc"/>
    <property type="match status" value="1"/>
</dbReference>
<evidence type="ECO:0000256" key="1">
    <source>
        <dbReference type="ARBA" id="ARBA00012417"/>
    </source>
</evidence>
<dbReference type="SUPFAM" id="SSF89550">
    <property type="entry name" value="PHP domain-like"/>
    <property type="match status" value="1"/>
</dbReference>
<dbReference type="InterPro" id="IPR002054">
    <property type="entry name" value="DNA-dir_DNA_pol_X"/>
</dbReference>
<dbReference type="InterPro" id="IPR010996">
    <property type="entry name" value="HHH_MUS81"/>
</dbReference>
<keyword evidence="2" id="KW-0227">DNA damage</keyword>
<keyword evidence="3" id="KW-0548">Nucleotidyltransferase</keyword>
<dbReference type="Pfam" id="PF14520">
    <property type="entry name" value="HHH_5"/>
    <property type="match status" value="1"/>
</dbReference>
<accession>A0A4R4DWH0</accession>
<dbReference type="OrthoDB" id="9808747at2"/>
<gene>
    <name evidence="8" type="ORF">E0486_14150</name>
</gene>
<evidence type="ECO:0000256" key="4">
    <source>
        <dbReference type="ARBA" id="ARBA00023204"/>
    </source>
</evidence>
<dbReference type="Gene3D" id="3.20.20.140">
    <property type="entry name" value="Metal-dependent hydrolases"/>
    <property type="match status" value="1"/>
</dbReference>
<keyword evidence="3" id="KW-0808">Transferase</keyword>
<dbReference type="InterPro" id="IPR016195">
    <property type="entry name" value="Pol/histidinol_Pase-like"/>
</dbReference>
<dbReference type="Proteomes" id="UP000295164">
    <property type="component" value="Unassembled WGS sequence"/>
</dbReference>
<dbReference type="FunFam" id="3.20.20.140:FF:000047">
    <property type="entry name" value="PHP domain-containing protein"/>
    <property type="match status" value="1"/>
</dbReference>
<name>A0A4R4DWH0_9BACT</name>
<dbReference type="GO" id="GO:0005829">
    <property type="term" value="C:cytosol"/>
    <property type="evidence" value="ECO:0007669"/>
    <property type="project" value="TreeGrafter"/>
</dbReference>
<dbReference type="InterPro" id="IPR047967">
    <property type="entry name" value="PolX_PHP"/>
</dbReference>
<dbReference type="EMBL" id="SKFH01000028">
    <property type="protein sequence ID" value="TCZ68332.1"/>
    <property type="molecule type" value="Genomic_DNA"/>
</dbReference>
<keyword evidence="8" id="KW-0378">Hydrolase</keyword>
<dbReference type="InterPro" id="IPR002008">
    <property type="entry name" value="DNA_pol_X_beta-like"/>
</dbReference>
<dbReference type="PIRSF" id="PIRSF005047">
    <property type="entry name" value="UCP005047_YshC"/>
    <property type="match status" value="1"/>
</dbReference>
<dbReference type="InterPro" id="IPR050243">
    <property type="entry name" value="PHP_phosphatase"/>
</dbReference>
<keyword evidence="4" id="KW-0234">DNA repair</keyword>
<feature type="domain" description="Polymerase/histidinol phosphatase N-terminal" evidence="6">
    <location>
        <begin position="317"/>
        <end position="396"/>
    </location>
</feature>
<dbReference type="SUPFAM" id="SSF81301">
    <property type="entry name" value="Nucleotidyltransferase"/>
    <property type="match status" value="1"/>
</dbReference>
<dbReference type="GO" id="GO:0004527">
    <property type="term" value="F:exonuclease activity"/>
    <property type="evidence" value="ECO:0007669"/>
    <property type="project" value="UniProtKB-KW"/>
</dbReference>
<dbReference type="PRINTS" id="PR00870">
    <property type="entry name" value="DNAPOLXBETA"/>
</dbReference>
<dbReference type="GO" id="GO:0003887">
    <property type="term" value="F:DNA-directed DNA polymerase activity"/>
    <property type="evidence" value="ECO:0007669"/>
    <property type="project" value="UniProtKB-KW"/>
</dbReference>
<evidence type="ECO:0000259" key="7">
    <source>
        <dbReference type="SMART" id="SM00483"/>
    </source>
</evidence>
<dbReference type="PANTHER" id="PTHR36928:SF1">
    <property type="entry name" value="PHOSPHATASE YCDX-RELATED"/>
    <property type="match status" value="1"/>
</dbReference>
<dbReference type="Gene3D" id="1.10.150.110">
    <property type="entry name" value="DNA polymerase beta, N-terminal domain-like"/>
    <property type="match status" value="1"/>
</dbReference>
<evidence type="ECO:0000256" key="2">
    <source>
        <dbReference type="ARBA" id="ARBA00022763"/>
    </source>
</evidence>
<keyword evidence="9" id="KW-1185">Reference proteome</keyword>
<comment type="catalytic activity">
    <reaction evidence="5">
        <text>DNA(n) + a 2'-deoxyribonucleoside 5'-triphosphate = DNA(n+1) + diphosphate</text>
        <dbReference type="Rhea" id="RHEA:22508"/>
        <dbReference type="Rhea" id="RHEA-COMP:17339"/>
        <dbReference type="Rhea" id="RHEA-COMP:17340"/>
        <dbReference type="ChEBI" id="CHEBI:33019"/>
        <dbReference type="ChEBI" id="CHEBI:61560"/>
        <dbReference type="ChEBI" id="CHEBI:173112"/>
        <dbReference type="EC" id="2.7.7.7"/>
    </reaction>
</comment>